<evidence type="ECO:0000256" key="1">
    <source>
        <dbReference type="ARBA" id="ARBA00022737"/>
    </source>
</evidence>
<dbReference type="AlphaFoldDB" id="A0A223HW13"/>
<dbReference type="Proteomes" id="UP000214975">
    <property type="component" value="Chromosome"/>
</dbReference>
<evidence type="ECO:0000259" key="3">
    <source>
        <dbReference type="Pfam" id="PF15902"/>
    </source>
</evidence>
<dbReference type="InterPro" id="IPR015943">
    <property type="entry name" value="WD40/YVTN_repeat-like_dom_sf"/>
</dbReference>
<dbReference type="PANTHER" id="PTHR47199">
    <property type="entry name" value="PHOTOSYSTEM II STABILITY/ASSEMBLY FACTOR HCF136, CHLOROPLASTIC"/>
    <property type="match status" value="1"/>
</dbReference>
<feature type="domain" description="Sortilin N-terminal" evidence="3">
    <location>
        <begin position="269"/>
        <end position="362"/>
    </location>
</feature>
<dbReference type="PANTHER" id="PTHR47199:SF2">
    <property type="entry name" value="PHOTOSYSTEM II STABILITY_ASSEMBLY FACTOR HCF136, CHLOROPLASTIC"/>
    <property type="match status" value="1"/>
</dbReference>
<keyword evidence="2" id="KW-0732">Signal</keyword>
<dbReference type="CDD" id="cd15482">
    <property type="entry name" value="Sialidase_non-viral"/>
    <property type="match status" value="1"/>
</dbReference>
<accession>A0A223HW13</accession>
<sequence>MKRFFIALLVLTIFLSGCGSKTSDVIKNNNAKQTYDFQYIKMTTQYNGWALGENKIYITSDKGKTWIDVSPATKNNIFSWYFLNENYSWVLYSDGTLYETRNKGKSWVGSKVPFTMGKLFFLQKKDGLSGWMLKEYGPASGDSPVDVYKLIDSKWTLISKGKMPNNSLKDDNSISFEGEKTSFIFLSDAKTGIITVEYRIPGKYGLYLSSDSGYTWNKKDIPLLSVFKDDSILFYSPRFFDYEKETIVILPVCIYDIKHNDYRIIFMDSSDDGSTWKEVSSFSTKEKPIEINLADKNNWNVLINNVLFITNDNGKTWNKVNIPKNTVQIQFVDSKNGWALVKSQLGTNLYYSKNGGLSWENLL</sequence>
<dbReference type="SUPFAM" id="SSF110296">
    <property type="entry name" value="Oligoxyloglucan reducing end-specific cellobiohydrolase"/>
    <property type="match status" value="1"/>
</dbReference>
<dbReference type="EMBL" id="CP016893">
    <property type="protein sequence ID" value="AST56669.1"/>
    <property type="molecule type" value="Genomic_DNA"/>
</dbReference>
<dbReference type="RefSeq" id="WP_094396801.1">
    <property type="nucleotide sequence ID" value="NZ_CP016893.1"/>
</dbReference>
<evidence type="ECO:0000256" key="2">
    <source>
        <dbReference type="SAM" id="SignalP"/>
    </source>
</evidence>
<feature type="signal peptide" evidence="2">
    <location>
        <begin position="1"/>
        <end position="22"/>
    </location>
</feature>
<name>A0A223HW13_THETR</name>
<dbReference type="PROSITE" id="PS51257">
    <property type="entry name" value="PROKAR_LIPOPROTEIN"/>
    <property type="match status" value="1"/>
</dbReference>
<dbReference type="InterPro" id="IPR031778">
    <property type="entry name" value="Sortilin_N"/>
</dbReference>
<evidence type="ECO:0000313" key="5">
    <source>
        <dbReference type="Proteomes" id="UP000214975"/>
    </source>
</evidence>
<keyword evidence="1" id="KW-0677">Repeat</keyword>
<dbReference type="Pfam" id="PF15902">
    <property type="entry name" value="Sortilin-Vps10"/>
    <property type="match status" value="1"/>
</dbReference>
<feature type="chain" id="PRO_5012759068" evidence="2">
    <location>
        <begin position="23"/>
        <end position="363"/>
    </location>
</feature>
<proteinExistence type="predicted"/>
<evidence type="ECO:0000313" key="4">
    <source>
        <dbReference type="EMBL" id="AST56669.1"/>
    </source>
</evidence>
<reference evidence="4 5" key="1">
    <citation type="submission" date="2016-08" db="EMBL/GenBank/DDBJ databases">
        <title>A novel genetic cassette of butanologenic Thermoanaerobacterium thermosaccharolyticum that directly convert cellulose to butanol.</title>
        <authorList>
            <person name="Li T."/>
            <person name="He J."/>
        </authorList>
    </citation>
    <scope>NUCLEOTIDE SEQUENCE [LARGE SCALE GENOMIC DNA]</scope>
    <source>
        <strain evidence="4 5">TG57</strain>
    </source>
</reference>
<protein>
    <submittedName>
        <fullName evidence="4">BNR/Asp-box repeat protein</fullName>
    </submittedName>
</protein>
<gene>
    <name evidence="4" type="ORF">Thert_00467</name>
</gene>
<organism evidence="4 5">
    <name type="scientific">Thermoanaerobacterium thermosaccharolyticum</name>
    <name type="common">Clostridium thermosaccharolyticum</name>
    <dbReference type="NCBI Taxonomy" id="1517"/>
    <lineage>
        <taxon>Bacteria</taxon>
        <taxon>Bacillati</taxon>
        <taxon>Bacillota</taxon>
        <taxon>Clostridia</taxon>
        <taxon>Thermoanaerobacterales</taxon>
        <taxon>Thermoanaerobacteraceae</taxon>
        <taxon>Thermoanaerobacterium</taxon>
    </lineage>
</organism>
<dbReference type="Gene3D" id="2.130.10.10">
    <property type="entry name" value="YVTN repeat-like/Quinoprotein amine dehydrogenase"/>
    <property type="match status" value="2"/>
</dbReference>